<feature type="compositionally biased region" description="Low complexity" evidence="1">
    <location>
        <begin position="192"/>
        <end position="206"/>
    </location>
</feature>
<evidence type="ECO:0000256" key="1">
    <source>
        <dbReference type="SAM" id="MobiDB-lite"/>
    </source>
</evidence>
<organism evidence="3 4">
    <name type="scientific">Tilletia indica</name>
    <dbReference type="NCBI Taxonomy" id="43049"/>
    <lineage>
        <taxon>Eukaryota</taxon>
        <taxon>Fungi</taxon>
        <taxon>Dikarya</taxon>
        <taxon>Basidiomycota</taxon>
        <taxon>Ustilaginomycotina</taxon>
        <taxon>Exobasidiomycetes</taxon>
        <taxon>Tilletiales</taxon>
        <taxon>Tilletiaceae</taxon>
        <taxon>Tilletia</taxon>
    </lineage>
</organism>
<dbReference type="EMBL" id="LWDF02000661">
    <property type="protein sequence ID" value="KAE8244408.1"/>
    <property type="molecule type" value="Genomic_DNA"/>
</dbReference>
<accession>A0A177TJ09</accession>
<gene>
    <name evidence="3" type="ORF">A4X13_0g6618</name>
</gene>
<keyword evidence="2" id="KW-0472">Membrane</keyword>
<feature type="region of interest" description="Disordered" evidence="1">
    <location>
        <begin position="192"/>
        <end position="213"/>
    </location>
</feature>
<keyword evidence="2" id="KW-0812">Transmembrane</keyword>
<feature type="transmembrane region" description="Helical" evidence="2">
    <location>
        <begin position="218"/>
        <end position="241"/>
    </location>
</feature>
<evidence type="ECO:0008006" key="5">
    <source>
        <dbReference type="Google" id="ProtNLM"/>
    </source>
</evidence>
<feature type="region of interest" description="Disordered" evidence="1">
    <location>
        <begin position="1"/>
        <end position="22"/>
    </location>
</feature>
<proteinExistence type="predicted"/>
<protein>
    <recommendedName>
        <fullName evidence="5">Mid2 domain-containing protein</fullName>
    </recommendedName>
</protein>
<dbReference type="Proteomes" id="UP000077521">
    <property type="component" value="Unassembled WGS sequence"/>
</dbReference>
<name>A0A177TJ09_9BASI</name>
<evidence type="ECO:0000256" key="2">
    <source>
        <dbReference type="SAM" id="Phobius"/>
    </source>
</evidence>
<comment type="caution">
    <text evidence="3">The sequence shown here is derived from an EMBL/GenBank/DDBJ whole genome shotgun (WGS) entry which is preliminary data.</text>
</comment>
<sequence>MLFSLSTQPSSRPSRSSSSSSLLPSTTVLLTLATTILALFAQPASAGFDFKIVPDKCPKVNIQLTTGVLDGSSSATSFNLTIANLPPQGSFIAPPPFYSAQIALDNSALVFNQATDKGYFFNYSLGNQYANQNIRSVLVNATLLDLNNKPLKNLLGQLYQKKTLLDPLCNTSGTGNVLPTVSGIPGFINPTATSTSTPGSAGSDDSNSGESKGPDTKLIVGLVVGIVGGVLSLIVVGVVFWRKRQVKAGKRRELNPYAADHMGSGAREWKPVN</sequence>
<keyword evidence="4" id="KW-1185">Reference proteome</keyword>
<dbReference type="AlphaFoldDB" id="A0A177TJ09"/>
<keyword evidence="2" id="KW-1133">Transmembrane helix</keyword>
<evidence type="ECO:0000313" key="3">
    <source>
        <dbReference type="EMBL" id="KAE8244408.1"/>
    </source>
</evidence>
<reference evidence="3" key="2">
    <citation type="journal article" date="2019" name="IMA Fungus">
        <title>Genome sequencing and comparison of five Tilletia species to identify candidate genes for the detection of regulated species infecting wheat.</title>
        <authorList>
            <person name="Nguyen H.D.T."/>
            <person name="Sultana T."/>
            <person name="Kesanakurti P."/>
            <person name="Hambleton S."/>
        </authorList>
    </citation>
    <scope>NUCLEOTIDE SEQUENCE</scope>
    <source>
        <strain evidence="3">DAOMC 236416</strain>
    </source>
</reference>
<evidence type="ECO:0000313" key="4">
    <source>
        <dbReference type="Proteomes" id="UP000077521"/>
    </source>
</evidence>
<reference evidence="3" key="1">
    <citation type="submission" date="2016-04" db="EMBL/GenBank/DDBJ databases">
        <authorList>
            <person name="Nguyen H.D."/>
            <person name="Samba Siva P."/>
            <person name="Cullis J."/>
            <person name="Levesque C.A."/>
            <person name="Hambleton S."/>
        </authorList>
    </citation>
    <scope>NUCLEOTIDE SEQUENCE</scope>
    <source>
        <strain evidence="3">DAOMC 236416</strain>
    </source>
</reference>